<dbReference type="InterPro" id="IPR043154">
    <property type="entry name" value="Sec-1-like_dom1"/>
</dbReference>
<dbReference type="InterPro" id="IPR027482">
    <property type="entry name" value="Sec1-like_dom2"/>
</dbReference>
<gene>
    <name evidence="2" type="primary">VPS45</name>
    <name evidence="2" type="ORF">TSPGSL018_13452</name>
</gene>
<evidence type="ECO:0000256" key="1">
    <source>
        <dbReference type="ARBA" id="ARBA00009884"/>
    </source>
</evidence>
<organism evidence="2">
    <name type="scientific">Tetraselmis sp. GSL018</name>
    <dbReference type="NCBI Taxonomy" id="582737"/>
    <lineage>
        <taxon>Eukaryota</taxon>
        <taxon>Viridiplantae</taxon>
        <taxon>Chlorophyta</taxon>
        <taxon>core chlorophytes</taxon>
        <taxon>Chlorodendrophyceae</taxon>
        <taxon>Chlorodendrales</taxon>
        <taxon>Chlorodendraceae</taxon>
        <taxon>Tetraselmis</taxon>
    </lineage>
</organism>
<dbReference type="SUPFAM" id="SSF56815">
    <property type="entry name" value="Sec1/munc18-like (SM) proteins"/>
    <property type="match status" value="1"/>
</dbReference>
<dbReference type="Pfam" id="PF00995">
    <property type="entry name" value="Sec1"/>
    <property type="match status" value="1"/>
</dbReference>
<dbReference type="AlphaFoldDB" id="A0A061R0S8"/>
<sequence length="580" mass="65267">MSTSADLTSILRGYVTRMLSDVTGMKVLLLDKETTKFVSTVYSQSEILKHEVFLVDSLLKDSGDQLFHLKAVCFLRPTRENIAHLRKELRNPRYGEYHIYFSRTVGDLSLQELAECDTRELVHQVQEFYGDFEALESHHFSIPLGADNHVVYQPFSWDYSKSSAVQDRLVEGLASLSMAMRKRPSIRYQRNSEFCHRVADGLYHLMYHEERSLYDFGQRGGDVMLLLIDRRDDPVTPLLLQWTYQAMVHDLIGIRDNRVDLASTGSKVHKDHAQIVLSAPQDSFFRDHMYSNYGDLGLAVKALVDDFQQEAKTSRDIQSIQEMMRFVEAFPEFKAKQGSVSKHVTLLSEMSSIVERRSLMVASQLEQELACSSGSCATVADEVVELLDNPNLSDDDRLRLVILFALKYEKEGVRQVGAMVSRLQEYGIDKRRTDLVHGILRYCGSDKRLADVFSNKNFYARATSIARGLKGVENVYTQHVPILNATVEAAVKGKLPVQDYPEISDPSSTGLQPQKAPREVIVFVIGGTTYEESRFVAQMNSAAKKGDSSNGSARVLLGGTAVCNGKSFLSDFEAILAAEH</sequence>
<comment type="similarity">
    <text evidence="1">Belongs to the STXBP/unc-18/SEC1 family.</text>
</comment>
<reference evidence="2" key="1">
    <citation type="submission" date="2014-05" db="EMBL/GenBank/DDBJ databases">
        <title>The transcriptome of the halophilic microalga Tetraselmis sp. GSL018 isolated from the Great Salt Lake, Utah.</title>
        <authorList>
            <person name="Jinkerson R.E."/>
            <person name="D'Adamo S."/>
            <person name="Posewitz M.C."/>
        </authorList>
    </citation>
    <scope>NUCLEOTIDE SEQUENCE</scope>
    <source>
        <strain evidence="2">GSL018</strain>
    </source>
</reference>
<name>A0A061R0S8_9CHLO</name>
<dbReference type="PANTHER" id="PTHR11679">
    <property type="entry name" value="VESICLE PROTEIN SORTING-ASSOCIATED"/>
    <property type="match status" value="1"/>
</dbReference>
<dbReference type="Gene3D" id="1.25.40.60">
    <property type="match status" value="1"/>
</dbReference>
<dbReference type="GO" id="GO:0016192">
    <property type="term" value="P:vesicle-mediated transport"/>
    <property type="evidence" value="ECO:0007669"/>
    <property type="project" value="InterPro"/>
</dbReference>
<evidence type="ECO:0000313" key="2">
    <source>
        <dbReference type="EMBL" id="JAC66527.1"/>
    </source>
</evidence>
<dbReference type="Gene3D" id="3.90.830.10">
    <property type="entry name" value="Syntaxin Binding Protein 1, Chain A, domain 2"/>
    <property type="match status" value="1"/>
</dbReference>
<proteinExistence type="inferred from homology"/>
<dbReference type="PIRSF" id="PIRSF005715">
    <property type="entry name" value="VPS45_Sec1"/>
    <property type="match status" value="1"/>
</dbReference>
<dbReference type="Gene3D" id="3.40.50.2060">
    <property type="match status" value="1"/>
</dbReference>
<dbReference type="InterPro" id="IPR043127">
    <property type="entry name" value="Sec-1-like_dom3a"/>
</dbReference>
<dbReference type="Gene3D" id="3.40.50.1910">
    <property type="match status" value="1"/>
</dbReference>
<dbReference type="EMBL" id="GBEZ01020111">
    <property type="protein sequence ID" value="JAC66527.1"/>
    <property type="molecule type" value="Transcribed_RNA"/>
</dbReference>
<protein>
    <submittedName>
        <fullName evidence="2">Vacuolar protein sorting-associated protein 45</fullName>
    </submittedName>
</protein>
<accession>A0A061R0S8</accession>
<dbReference type="InterPro" id="IPR036045">
    <property type="entry name" value="Sec1-like_sf"/>
</dbReference>
<dbReference type="InterPro" id="IPR001619">
    <property type="entry name" value="Sec1-like"/>
</dbReference>